<proteinExistence type="predicted"/>
<name>A0A378QN38_MORLA</name>
<feature type="transmembrane region" description="Helical" evidence="1">
    <location>
        <begin position="185"/>
        <end position="206"/>
    </location>
</feature>
<reference evidence="2 3" key="1">
    <citation type="submission" date="2018-06" db="EMBL/GenBank/DDBJ databases">
        <authorList>
            <consortium name="Pathogen Informatics"/>
            <person name="Doyle S."/>
        </authorList>
    </citation>
    <scope>NUCLEOTIDE SEQUENCE [LARGE SCALE GENOMIC DNA]</scope>
    <source>
        <strain evidence="2 3">NCTC7911</strain>
    </source>
</reference>
<evidence type="ECO:0000313" key="3">
    <source>
        <dbReference type="Proteomes" id="UP000254107"/>
    </source>
</evidence>
<evidence type="ECO:0000256" key="1">
    <source>
        <dbReference type="SAM" id="Phobius"/>
    </source>
</evidence>
<organism evidence="2 3">
    <name type="scientific">Moraxella lacunata</name>
    <dbReference type="NCBI Taxonomy" id="477"/>
    <lineage>
        <taxon>Bacteria</taxon>
        <taxon>Pseudomonadati</taxon>
        <taxon>Pseudomonadota</taxon>
        <taxon>Gammaproteobacteria</taxon>
        <taxon>Moraxellales</taxon>
        <taxon>Moraxellaceae</taxon>
        <taxon>Moraxella</taxon>
    </lineage>
</organism>
<dbReference type="EMBL" id="UGQC01000001">
    <property type="protein sequence ID" value="STZ00743.1"/>
    <property type="molecule type" value="Genomic_DNA"/>
</dbReference>
<gene>
    <name evidence="2" type="ORF">NCTC7911_02153</name>
</gene>
<keyword evidence="3" id="KW-1185">Reference proteome</keyword>
<dbReference type="GeneID" id="302270690"/>
<protein>
    <submittedName>
        <fullName evidence="2">Uncharacterized protein</fullName>
    </submittedName>
</protein>
<dbReference type="RefSeq" id="WP_115247967.1">
    <property type="nucleotide sequence ID" value="NZ_UGQC01000001.1"/>
</dbReference>
<accession>A0A378QN38</accession>
<sequence length="223" mass="25402">MTFIIAIQAKDSIVVVSDTSSFYITDDGRIKPHSHKRPPKLTLDSHQNVRTANGISQLSDMVFDTIASNQELHKLRRQLAKVSDVYLAHFKNSPALVEQIQLTTIYCSLLLDTGPRLYSIHTDSIERFEDNSISILSAKHADPTNILLELQQLQKSIKPVKEFVDELSCISHYLRLIKPIFKKPTLLVTAVWIFMYTLVHLLAIILNTFQTPTKLNPKGDHLW</sequence>
<evidence type="ECO:0000313" key="2">
    <source>
        <dbReference type="EMBL" id="STZ00743.1"/>
    </source>
</evidence>
<keyword evidence="1" id="KW-0472">Membrane</keyword>
<keyword evidence="1" id="KW-1133">Transmembrane helix</keyword>
<dbReference type="Proteomes" id="UP000254107">
    <property type="component" value="Unassembled WGS sequence"/>
</dbReference>
<keyword evidence="1" id="KW-0812">Transmembrane</keyword>
<dbReference type="AlphaFoldDB" id="A0A378QN38"/>